<dbReference type="Pfam" id="PF06262">
    <property type="entry name" value="Zincin_1"/>
    <property type="match status" value="1"/>
</dbReference>
<evidence type="ECO:0000313" key="2">
    <source>
        <dbReference type="EMBL" id="MEG3614531.1"/>
    </source>
</evidence>
<gene>
    <name evidence="2" type="ORF">V5O49_05270</name>
</gene>
<reference evidence="2" key="2">
    <citation type="submission" date="2024-02" db="EMBL/GenBank/DDBJ databases">
        <authorList>
            <person name="Prathaban M."/>
            <person name="Mythili R."/>
            <person name="Sharmila Devi N."/>
            <person name="Sobanaa M."/>
            <person name="Prathiviraj R."/>
            <person name="Selvin J."/>
        </authorList>
    </citation>
    <scope>NUCLEOTIDE SEQUENCE</scope>
    <source>
        <strain evidence="2">MP1014</strain>
    </source>
</reference>
<dbReference type="Gene3D" id="3.30.2010.20">
    <property type="match status" value="1"/>
</dbReference>
<evidence type="ECO:0000313" key="3">
    <source>
        <dbReference type="Proteomes" id="UP001310387"/>
    </source>
</evidence>
<dbReference type="InterPro" id="IPR010428">
    <property type="entry name" value="Zincin_1"/>
</dbReference>
<dbReference type="SUPFAM" id="SSF55486">
    <property type="entry name" value="Metalloproteases ('zincins'), catalytic domain"/>
    <property type="match status" value="1"/>
</dbReference>
<reference evidence="2" key="1">
    <citation type="journal article" date="2024" name="Antonie Van Leeuwenhoek">
        <title>Isoptericola haloaureus sp. nov., a dimorphic actinobacterium isolated from mangrove sediments of southeast India, implicating biosaline agricultural significance through nitrogen fixation and salt tolerance genes.</title>
        <authorList>
            <person name="Prathaban M."/>
            <person name="Prathiviraj R."/>
            <person name="Ravichandran M."/>
            <person name="Natarajan S.D."/>
            <person name="Sobanaa M."/>
            <person name="Hari Krishna Kumar S."/>
            <person name="Chandrasekar V."/>
            <person name="Selvin J."/>
        </authorList>
    </citation>
    <scope>NUCLEOTIDE SEQUENCE</scope>
    <source>
        <strain evidence="2">MP1014</strain>
    </source>
</reference>
<proteinExistence type="predicted"/>
<dbReference type="RefSeq" id="WP_278235161.1">
    <property type="nucleotide sequence ID" value="NZ_JBAGLP010000110.1"/>
</dbReference>
<dbReference type="CDD" id="cd12954">
    <property type="entry name" value="MMP_TTHA0227_like_1"/>
    <property type="match status" value="1"/>
</dbReference>
<dbReference type="EMBL" id="JBAGLP010000110">
    <property type="protein sequence ID" value="MEG3614531.1"/>
    <property type="molecule type" value="Genomic_DNA"/>
</dbReference>
<comment type="caution">
    <text evidence="2">The sequence shown here is derived from an EMBL/GenBank/DDBJ whole genome shotgun (WGS) entry which is preliminary data.</text>
</comment>
<feature type="compositionally biased region" description="Basic residues" evidence="1">
    <location>
        <begin position="8"/>
        <end position="19"/>
    </location>
</feature>
<evidence type="ECO:0000256" key="1">
    <source>
        <dbReference type="SAM" id="MobiDB-lite"/>
    </source>
</evidence>
<dbReference type="InterPro" id="IPR038555">
    <property type="entry name" value="Zincin_1_sf"/>
</dbReference>
<sequence>MNDAAPHHGLRRRDRRGRGLRGPLVPPGLPGHRTRAERFDDTVLAAVESIERRWPAVGRAEFGVEDVPPSDPAPWESRGVPLGRLFPAEAGQPARVVVYRRPVETRAVDPEDLADLVHEVVVEQVAHLLARTPEEIDPRFGDR</sequence>
<protein>
    <submittedName>
        <fullName evidence="2">Metallopeptidase family protein</fullName>
    </submittedName>
</protein>
<dbReference type="Proteomes" id="UP001310387">
    <property type="component" value="Unassembled WGS sequence"/>
</dbReference>
<organism evidence="2 3">
    <name type="scientific">Isoptericola haloaureus</name>
    <dbReference type="NCBI Taxonomy" id="1542902"/>
    <lineage>
        <taxon>Bacteria</taxon>
        <taxon>Bacillati</taxon>
        <taxon>Actinomycetota</taxon>
        <taxon>Actinomycetes</taxon>
        <taxon>Micrococcales</taxon>
        <taxon>Promicromonosporaceae</taxon>
        <taxon>Isoptericola</taxon>
    </lineage>
</organism>
<keyword evidence="3" id="KW-1185">Reference proteome</keyword>
<name>A0ABU7Z4Z7_9MICO</name>
<feature type="region of interest" description="Disordered" evidence="1">
    <location>
        <begin position="1"/>
        <end position="37"/>
    </location>
</feature>
<accession>A0ABU7Z4Z7</accession>